<keyword evidence="1" id="KW-0472">Membrane</keyword>
<protein>
    <submittedName>
        <fullName evidence="2">Uncharacterized protein</fullName>
    </submittedName>
</protein>
<dbReference type="EMBL" id="RXZH01000001">
    <property type="protein sequence ID" value="RTZ17851.1"/>
    <property type="molecule type" value="Genomic_DNA"/>
</dbReference>
<evidence type="ECO:0000313" key="3">
    <source>
        <dbReference type="Proteomes" id="UP000268973"/>
    </source>
</evidence>
<keyword evidence="1" id="KW-1133">Transmembrane helix</keyword>
<comment type="caution">
    <text evidence="2">The sequence shown here is derived from an EMBL/GenBank/DDBJ whole genome shotgun (WGS) entry which is preliminary data.</text>
</comment>
<feature type="transmembrane region" description="Helical" evidence="1">
    <location>
        <begin position="21"/>
        <end position="46"/>
    </location>
</feature>
<dbReference type="OrthoDB" id="118685at2"/>
<name>A0A432D1P1_9VIBR</name>
<accession>A0A432D1P1</accession>
<feature type="transmembrane region" description="Helical" evidence="1">
    <location>
        <begin position="162"/>
        <end position="186"/>
    </location>
</feature>
<dbReference type="AlphaFoldDB" id="A0A432D1P1"/>
<keyword evidence="3" id="KW-1185">Reference proteome</keyword>
<keyword evidence="1" id="KW-0812">Transmembrane</keyword>
<feature type="transmembrane region" description="Helical" evidence="1">
    <location>
        <begin position="66"/>
        <end position="86"/>
    </location>
</feature>
<feature type="transmembrane region" description="Helical" evidence="1">
    <location>
        <begin position="117"/>
        <end position="142"/>
    </location>
</feature>
<feature type="transmembrane region" description="Helical" evidence="1">
    <location>
        <begin position="198"/>
        <end position="222"/>
    </location>
</feature>
<feature type="transmembrane region" description="Helical" evidence="1">
    <location>
        <begin position="242"/>
        <end position="266"/>
    </location>
</feature>
<dbReference type="Proteomes" id="UP000268973">
    <property type="component" value="Unassembled WGS sequence"/>
</dbReference>
<evidence type="ECO:0000313" key="2">
    <source>
        <dbReference type="EMBL" id="RTZ17851.1"/>
    </source>
</evidence>
<proteinExistence type="predicted"/>
<dbReference type="RefSeq" id="WP_126572601.1">
    <property type="nucleotide sequence ID" value="NZ_RXZH01000001.1"/>
</dbReference>
<reference evidence="2 3" key="1">
    <citation type="submission" date="2018-12" db="EMBL/GenBank/DDBJ databases">
        <title>Vibrio sp. isolated from China Sea.</title>
        <authorList>
            <person name="Li Y."/>
        </authorList>
    </citation>
    <scope>NUCLEOTIDE SEQUENCE [LARGE SCALE GENOMIC DNA]</scope>
    <source>
        <strain evidence="2 3">BEI207</strain>
    </source>
</reference>
<organism evidence="2 3">
    <name type="scientific">Vibrio aquaticus</name>
    <dbReference type="NCBI Taxonomy" id="2496559"/>
    <lineage>
        <taxon>Bacteria</taxon>
        <taxon>Pseudomonadati</taxon>
        <taxon>Pseudomonadota</taxon>
        <taxon>Gammaproteobacteria</taxon>
        <taxon>Vibrionales</taxon>
        <taxon>Vibrionaceae</taxon>
        <taxon>Vibrio</taxon>
    </lineage>
</organism>
<evidence type="ECO:0000256" key="1">
    <source>
        <dbReference type="SAM" id="Phobius"/>
    </source>
</evidence>
<sequence>MKAQMSMLEKEWLEHTMVTRVPLVLLICGLVMLFSIVMNSTIQTNITYELTYSDGFESRFELGKQVSNVVFLFAGLISMLLTGLYFPKTLRKERQEGSLMFWRSMPVSDMTIHGVKLAFGLLAIPVICSMLVVSADLLMWVMNASLGGNFPLFETGESFFYIFTHWFEFIGRMWLVGLALAPLAMVSLAISQKVNSPLLVMTVALFVAQLLSSTVLGTSLVGDFINDVFRIPFEVLTMENPLVGFANAGAMNVLVYALIGAAGLLVSLRLAKFAD</sequence>
<gene>
    <name evidence="2" type="ORF">EJ063_03435</name>
</gene>